<keyword evidence="6" id="KW-0325">Glycoprotein</keyword>
<keyword evidence="4 7" id="KW-1133">Transmembrane helix</keyword>
<dbReference type="Proteomes" id="UP001497522">
    <property type="component" value="Chromosome 12"/>
</dbReference>
<keyword evidence="8" id="KW-0732">Signal</keyword>
<evidence type="ECO:0000313" key="9">
    <source>
        <dbReference type="EMBL" id="CAK9861618.1"/>
    </source>
</evidence>
<feature type="transmembrane region" description="Helical" evidence="7">
    <location>
        <begin position="446"/>
        <end position="468"/>
    </location>
</feature>
<sequence length="485" mass="54861">MALLLPWLPPPLLLLLLHILWLTVCFAGTAHIAHAVASDEYLPCEAAVHSWAIKETEIVDREVQLKSADGLQLRDLLFFLHIPRTGGRTYHQCFLKQLFLSEERCRISYDKLRFDPSQPSCKIFSTHDDFSIMHKLDQSSTSAVTNLRHPLDRVLSTYEFSVEVAARFLRFKKGFPGQNPFLHTKSTHLVSTLSIWPWKYLVPFMQRDIFMRRDARLEGHVIHMAPSANTSYDAASIVMSLLEFIHHPVAHELVHNGAMFQVAGLTNNSFIKEAGLVHKCVERYPQLGHQVLHVAKRRLDGMLYVGLTEKQQESASIFLGLMGDQVSGRLEALQQESGKQNVSAPGQRKTVQLQDAAQSLWMAYNSCTRNLQDSCSSRRAAALQLIPPIIFSKEERKLIPDAVVEDILSLNSLDLELYEHAQMLYAKQKQLFLSLNQPQVGDDLELLALLSISIGISGGTLAIGLVLWTRKRVGKERTPVWRRVC</sequence>
<keyword evidence="3 7" id="KW-0812">Transmembrane</keyword>
<organism evidence="9 10">
    <name type="scientific">Sphagnum jensenii</name>
    <dbReference type="NCBI Taxonomy" id="128206"/>
    <lineage>
        <taxon>Eukaryota</taxon>
        <taxon>Viridiplantae</taxon>
        <taxon>Streptophyta</taxon>
        <taxon>Embryophyta</taxon>
        <taxon>Bryophyta</taxon>
        <taxon>Sphagnophytina</taxon>
        <taxon>Sphagnopsida</taxon>
        <taxon>Sphagnales</taxon>
        <taxon>Sphagnaceae</taxon>
        <taxon>Sphagnum</taxon>
    </lineage>
</organism>
<evidence type="ECO:0000256" key="7">
    <source>
        <dbReference type="SAM" id="Phobius"/>
    </source>
</evidence>
<feature type="signal peptide" evidence="8">
    <location>
        <begin position="1"/>
        <end position="27"/>
    </location>
</feature>
<dbReference type="PANTHER" id="PTHR12812:SF0">
    <property type="entry name" value="HEPARAN-SULFATE 6-O-SULFOTRANSFERASE"/>
    <property type="match status" value="1"/>
</dbReference>
<evidence type="ECO:0000256" key="4">
    <source>
        <dbReference type="ARBA" id="ARBA00022989"/>
    </source>
</evidence>
<reference evidence="9" key="1">
    <citation type="submission" date="2024-03" db="EMBL/GenBank/DDBJ databases">
        <authorList>
            <consortium name="ELIXIR-Norway"/>
            <consortium name="Elixir Norway"/>
        </authorList>
    </citation>
    <scope>NUCLEOTIDE SEQUENCE</scope>
</reference>
<evidence type="ECO:0000256" key="2">
    <source>
        <dbReference type="ARBA" id="ARBA00022679"/>
    </source>
</evidence>
<evidence type="ECO:0000256" key="5">
    <source>
        <dbReference type="ARBA" id="ARBA00023136"/>
    </source>
</evidence>
<dbReference type="PANTHER" id="PTHR12812">
    <property type="entry name" value="HEPARAN SULFATE 6-O-SULFOTRANSFERASE 3"/>
    <property type="match status" value="1"/>
</dbReference>
<feature type="chain" id="PRO_5047475599" evidence="8">
    <location>
        <begin position="28"/>
        <end position="485"/>
    </location>
</feature>
<keyword evidence="2" id="KW-0808">Transferase</keyword>
<evidence type="ECO:0000256" key="3">
    <source>
        <dbReference type="ARBA" id="ARBA00022692"/>
    </source>
</evidence>
<comment type="subcellular location">
    <subcellularLocation>
        <location evidence="1">Membrane</location>
        <topology evidence="1">Single-pass membrane protein</topology>
    </subcellularLocation>
</comment>
<dbReference type="InterPro" id="IPR027417">
    <property type="entry name" value="P-loop_NTPase"/>
</dbReference>
<dbReference type="Gene3D" id="3.40.50.300">
    <property type="entry name" value="P-loop containing nucleotide triphosphate hydrolases"/>
    <property type="match status" value="1"/>
</dbReference>
<accession>A0ABP1AGE3</accession>
<protein>
    <submittedName>
        <fullName evidence="9">Uncharacterized protein</fullName>
    </submittedName>
</protein>
<name>A0ABP1AGE3_9BRYO</name>
<evidence type="ECO:0000256" key="1">
    <source>
        <dbReference type="ARBA" id="ARBA00004167"/>
    </source>
</evidence>
<dbReference type="EMBL" id="OZ023713">
    <property type="protein sequence ID" value="CAK9861618.1"/>
    <property type="molecule type" value="Genomic_DNA"/>
</dbReference>
<proteinExistence type="predicted"/>
<keyword evidence="5 7" id="KW-0472">Membrane</keyword>
<evidence type="ECO:0000256" key="6">
    <source>
        <dbReference type="ARBA" id="ARBA00023180"/>
    </source>
</evidence>
<dbReference type="InterPro" id="IPR010635">
    <property type="entry name" value="Heparan_SO4-6-sulfoTrfase"/>
</dbReference>
<evidence type="ECO:0000313" key="10">
    <source>
        <dbReference type="Proteomes" id="UP001497522"/>
    </source>
</evidence>
<gene>
    <name evidence="9" type="ORF">CSSPJE1EN2_LOCUS4613</name>
</gene>
<evidence type="ECO:0000256" key="8">
    <source>
        <dbReference type="SAM" id="SignalP"/>
    </source>
</evidence>
<keyword evidence="10" id="KW-1185">Reference proteome</keyword>